<organism evidence="1">
    <name type="scientific">Amphimedon queenslandica</name>
    <name type="common">Sponge</name>
    <dbReference type="NCBI Taxonomy" id="400682"/>
    <lineage>
        <taxon>Eukaryota</taxon>
        <taxon>Metazoa</taxon>
        <taxon>Porifera</taxon>
        <taxon>Demospongiae</taxon>
        <taxon>Heteroscleromorpha</taxon>
        <taxon>Haplosclerida</taxon>
        <taxon>Niphatidae</taxon>
        <taxon>Amphimedon</taxon>
    </lineage>
</organism>
<dbReference type="AlphaFoldDB" id="A0A1X7VEX7"/>
<reference evidence="1" key="1">
    <citation type="submission" date="2017-05" db="UniProtKB">
        <authorList>
            <consortium name="EnsemblMetazoa"/>
        </authorList>
    </citation>
    <scope>IDENTIFICATION</scope>
</reference>
<dbReference type="STRING" id="400682.A0A1X7VEX7"/>
<dbReference type="PANTHER" id="PTHR45749">
    <property type="match status" value="1"/>
</dbReference>
<accession>A0A1X7VEX7</accession>
<evidence type="ECO:0000313" key="1">
    <source>
        <dbReference type="EnsemblMetazoa" id="Aqu2.1.38855_001"/>
    </source>
</evidence>
<dbReference type="OMA" id="MENETPV"/>
<name>A0A1X7VEX7_AMPQE</name>
<proteinExistence type="predicted"/>
<dbReference type="InParanoid" id="A0A1X7VEX7"/>
<dbReference type="EnsemblMetazoa" id="Aqu2.1.38855_001">
    <property type="protein sequence ID" value="Aqu2.1.38855_001"/>
    <property type="gene ID" value="Aqu2.1.38855"/>
</dbReference>
<dbReference type="PANTHER" id="PTHR45749:SF21">
    <property type="entry name" value="DUF4371 DOMAIN-CONTAINING PROTEIN"/>
    <property type="match status" value="1"/>
</dbReference>
<sequence>MTSVLAGKVMEYIVSEIKSAIYYTLNVDETMDISKREQLVLVLRYVMDECVCEGLILYTKCDELNAAILTSYVLEGLQHITIDIKGCVSQCYDGASVMSGHHNGVMAKIMERNGQPINIHCHAHHFNVTLVHSCKRVPAASDFFALLEQLYCTPQFIPQEANRVSFFQRDMISQTQ</sequence>
<protein>
    <submittedName>
        <fullName evidence="1">Uncharacterized protein</fullName>
    </submittedName>
</protein>